<evidence type="ECO:0000256" key="7">
    <source>
        <dbReference type="SAM" id="MobiDB-lite"/>
    </source>
</evidence>
<feature type="transmembrane region" description="Helical" evidence="8">
    <location>
        <begin position="85"/>
        <end position="104"/>
    </location>
</feature>
<evidence type="ECO:0000256" key="3">
    <source>
        <dbReference type="ARBA" id="ARBA00022448"/>
    </source>
</evidence>
<organism evidence="10 11">
    <name type="scientific">Yarrowia lipolytica</name>
    <name type="common">Candida lipolytica</name>
    <dbReference type="NCBI Taxonomy" id="4952"/>
    <lineage>
        <taxon>Eukaryota</taxon>
        <taxon>Fungi</taxon>
        <taxon>Dikarya</taxon>
        <taxon>Ascomycota</taxon>
        <taxon>Saccharomycotina</taxon>
        <taxon>Dipodascomycetes</taxon>
        <taxon>Dipodascales</taxon>
        <taxon>Dipodascales incertae sedis</taxon>
        <taxon>Yarrowia</taxon>
    </lineage>
</organism>
<dbReference type="VEuPathDB" id="FungiDB:YALI0_D22913g"/>
<reference evidence="10 11" key="1">
    <citation type="submission" date="2018-07" db="EMBL/GenBank/DDBJ databases">
        <title>Draft Genome Assemblies for Five Robust Yarrowia lipolytica Strains Exhibiting High Lipid Production and Pentose Sugar Utilization and Sugar Alcohol Secretion from Undetoxified Lignocellulosic Biomass Hydrolysates.</title>
        <authorList>
            <consortium name="DOE Joint Genome Institute"/>
            <person name="Walker C."/>
            <person name="Ryu S."/>
            <person name="Na H."/>
            <person name="Zane M."/>
            <person name="LaButti K."/>
            <person name="Lipzen A."/>
            <person name="Haridas S."/>
            <person name="Barry K."/>
            <person name="Grigoriev I.V."/>
            <person name="Quarterman J."/>
            <person name="Slininger P."/>
            <person name="Dien B."/>
            <person name="Trinh C.T."/>
        </authorList>
    </citation>
    <scope>NUCLEOTIDE SEQUENCE [LARGE SCALE GENOMIC DNA]</scope>
    <source>
        <strain evidence="10 11">YB392</strain>
    </source>
</reference>
<feature type="transmembrane region" description="Helical" evidence="8">
    <location>
        <begin position="314"/>
        <end position="333"/>
    </location>
</feature>
<evidence type="ECO:0000256" key="5">
    <source>
        <dbReference type="ARBA" id="ARBA00022989"/>
    </source>
</evidence>
<feature type="region of interest" description="Disordered" evidence="7">
    <location>
        <begin position="1"/>
        <end position="35"/>
    </location>
</feature>
<evidence type="ECO:0000313" key="10">
    <source>
        <dbReference type="EMBL" id="RDW24119.1"/>
    </source>
</evidence>
<feature type="transmembrane region" description="Helical" evidence="8">
    <location>
        <begin position="275"/>
        <end position="293"/>
    </location>
</feature>
<dbReference type="Proteomes" id="UP000256601">
    <property type="component" value="Unassembled WGS sequence"/>
</dbReference>
<keyword evidence="6 8" id="KW-0472">Membrane</keyword>
<name>A0A371C1A3_YARLL</name>
<gene>
    <name evidence="10" type="ORF">B0I71DRAFT_134784</name>
</gene>
<dbReference type="GO" id="GO:0012505">
    <property type="term" value="C:endomembrane system"/>
    <property type="evidence" value="ECO:0007669"/>
    <property type="project" value="UniProtKB-SubCell"/>
</dbReference>
<dbReference type="InterPro" id="IPR020846">
    <property type="entry name" value="MFS_dom"/>
</dbReference>
<evidence type="ECO:0000256" key="4">
    <source>
        <dbReference type="ARBA" id="ARBA00022692"/>
    </source>
</evidence>
<dbReference type="PROSITE" id="PS50850">
    <property type="entry name" value="MFS"/>
    <property type="match status" value="1"/>
</dbReference>
<dbReference type="InterPro" id="IPR011701">
    <property type="entry name" value="MFS"/>
</dbReference>
<feature type="transmembrane region" description="Helical" evidence="8">
    <location>
        <begin position="353"/>
        <end position="371"/>
    </location>
</feature>
<dbReference type="OrthoDB" id="10021397at2759"/>
<dbReference type="GO" id="GO:0000329">
    <property type="term" value="C:fungal-type vacuole membrane"/>
    <property type="evidence" value="ECO:0007669"/>
    <property type="project" value="TreeGrafter"/>
</dbReference>
<evidence type="ECO:0000256" key="2">
    <source>
        <dbReference type="ARBA" id="ARBA00008335"/>
    </source>
</evidence>
<dbReference type="GO" id="GO:0015174">
    <property type="term" value="F:basic amino acid transmembrane transporter activity"/>
    <property type="evidence" value="ECO:0007669"/>
    <property type="project" value="TreeGrafter"/>
</dbReference>
<proteinExistence type="inferred from homology"/>
<dbReference type="AlphaFoldDB" id="A0A371C1A3"/>
<dbReference type="SUPFAM" id="SSF103473">
    <property type="entry name" value="MFS general substrate transporter"/>
    <property type="match status" value="1"/>
</dbReference>
<feature type="transmembrane region" description="Helical" evidence="8">
    <location>
        <begin position="530"/>
        <end position="554"/>
    </location>
</feature>
<comment type="subcellular location">
    <subcellularLocation>
        <location evidence="1">Endomembrane system</location>
        <topology evidence="1">Multi-pass membrane protein</topology>
    </subcellularLocation>
</comment>
<dbReference type="EMBL" id="KZ859048">
    <property type="protein sequence ID" value="RDW24119.1"/>
    <property type="molecule type" value="Genomic_DNA"/>
</dbReference>
<evidence type="ECO:0000256" key="6">
    <source>
        <dbReference type="ARBA" id="ARBA00023136"/>
    </source>
</evidence>
<feature type="transmembrane region" description="Helical" evidence="8">
    <location>
        <begin position="141"/>
        <end position="166"/>
    </location>
</feature>
<sequence>MTVDSTCASSSTSMSEETPLLANESGAPLQDDGEPKWTSAQLKQMYKRSAILPALYIGAFLCSIDGTIVASTLNRVGADLNESDNVAWVATAYLLTNCAFQPLYGKLSDVFGRKTMLLFASFFFGLGNLICGYAPDFNWLIVGRAITGVGGGGLAAMSSIIVSDIVTIEERGIFQGYANINFGLGAMLGAPVGGLIADHLGWRYMFSLQVPFVVLSSFLVFRYVNIKPKKLKVSNASTLERIDVFGSISIVCFLTLLLLVINMQTDTRTLSNSGTLQMMSLASAIFLAVFLYVEIKIAPEPIMTKAVFGHLKPTLLTTSVFFTTITQFSVIYYTPVFLQVVFLESAAQAGVRLIPLSIGVSSGSVITGQLLKKNTKERYPRVFLAGLTTVGISCFILSRLINSSTPHEATPLANVLKSHGISLELVMAVNLAFQGLAQGLILVSTLIGLCCQTGAADSASSIGVIYLFRSLGSVLGVNGVAHILQSRLRSELPGIISDPELQLKVRKNVEFINHLAPEIQIDIRNVYKHALAYVFSSCSFIAFIAFSMGFIVWWHSRRTEN</sequence>
<feature type="transmembrane region" description="Helical" evidence="8">
    <location>
        <begin position="244"/>
        <end position="263"/>
    </location>
</feature>
<accession>A0A371C1A3</accession>
<evidence type="ECO:0000313" key="11">
    <source>
        <dbReference type="Proteomes" id="UP000256601"/>
    </source>
</evidence>
<dbReference type="VEuPathDB" id="FungiDB:YALI1_B04391g"/>
<keyword evidence="3" id="KW-0813">Transport</keyword>
<feature type="transmembrane region" description="Helical" evidence="8">
    <location>
        <begin position="421"/>
        <end position="451"/>
    </location>
</feature>
<feature type="domain" description="Major facilitator superfamily (MFS) profile" evidence="9">
    <location>
        <begin position="51"/>
        <end position="557"/>
    </location>
</feature>
<evidence type="ECO:0000256" key="1">
    <source>
        <dbReference type="ARBA" id="ARBA00004127"/>
    </source>
</evidence>
<dbReference type="Gene3D" id="1.20.1250.20">
    <property type="entry name" value="MFS general substrate transporter like domains"/>
    <property type="match status" value="1"/>
</dbReference>
<dbReference type="PANTHER" id="PTHR23501">
    <property type="entry name" value="MAJOR FACILITATOR SUPERFAMILY"/>
    <property type="match status" value="1"/>
</dbReference>
<feature type="transmembrane region" description="Helical" evidence="8">
    <location>
        <begin position="178"/>
        <end position="196"/>
    </location>
</feature>
<protein>
    <submittedName>
        <fullName evidence="10">Major facilitator superfamily domain-containing protein</fullName>
    </submittedName>
</protein>
<dbReference type="InterPro" id="IPR036259">
    <property type="entry name" value="MFS_trans_sf"/>
</dbReference>
<dbReference type="CDD" id="cd17502">
    <property type="entry name" value="MFS_Azr1_MDR_like"/>
    <property type="match status" value="1"/>
</dbReference>
<feature type="transmembrane region" description="Helical" evidence="8">
    <location>
        <begin position="50"/>
        <end position="73"/>
    </location>
</feature>
<keyword evidence="4 8" id="KW-0812">Transmembrane</keyword>
<dbReference type="Pfam" id="PF07690">
    <property type="entry name" value="MFS_1"/>
    <property type="match status" value="1"/>
</dbReference>
<feature type="compositionally biased region" description="Low complexity" evidence="7">
    <location>
        <begin position="1"/>
        <end position="18"/>
    </location>
</feature>
<comment type="similarity">
    <text evidence="2">Belongs to the major facilitator superfamily.</text>
</comment>
<dbReference type="PANTHER" id="PTHR23501:SF191">
    <property type="entry name" value="VACUOLAR BASIC AMINO ACID TRANSPORTER 4"/>
    <property type="match status" value="1"/>
</dbReference>
<evidence type="ECO:0000256" key="8">
    <source>
        <dbReference type="SAM" id="Phobius"/>
    </source>
</evidence>
<keyword evidence="5 8" id="KW-1133">Transmembrane helix</keyword>
<feature type="transmembrane region" description="Helical" evidence="8">
    <location>
        <begin position="116"/>
        <end position="135"/>
    </location>
</feature>
<feature type="transmembrane region" description="Helical" evidence="8">
    <location>
        <begin position="202"/>
        <end position="224"/>
    </location>
</feature>
<feature type="transmembrane region" description="Helical" evidence="8">
    <location>
        <begin position="463"/>
        <end position="484"/>
    </location>
</feature>
<dbReference type="GO" id="GO:0005886">
    <property type="term" value="C:plasma membrane"/>
    <property type="evidence" value="ECO:0007669"/>
    <property type="project" value="TreeGrafter"/>
</dbReference>
<feature type="transmembrane region" description="Helical" evidence="8">
    <location>
        <begin position="383"/>
        <end position="401"/>
    </location>
</feature>
<evidence type="ECO:0000259" key="9">
    <source>
        <dbReference type="PROSITE" id="PS50850"/>
    </source>
</evidence>